<keyword evidence="5 6" id="KW-0472">Membrane</keyword>
<feature type="transmembrane region" description="Helical" evidence="6">
    <location>
        <begin position="148"/>
        <end position="169"/>
    </location>
</feature>
<evidence type="ECO:0000256" key="5">
    <source>
        <dbReference type="ARBA" id="ARBA00023136"/>
    </source>
</evidence>
<comment type="subcellular location">
    <subcellularLocation>
        <location evidence="1">Cell membrane</location>
        <topology evidence="1">Multi-pass membrane protein</topology>
    </subcellularLocation>
</comment>
<name>A0A918STZ2_9GAMM</name>
<reference evidence="7" key="2">
    <citation type="submission" date="2020-09" db="EMBL/GenBank/DDBJ databases">
        <authorList>
            <person name="Sun Q."/>
            <person name="Kim S."/>
        </authorList>
    </citation>
    <scope>NUCLEOTIDE SEQUENCE</scope>
    <source>
        <strain evidence="7">KCTC 23077</strain>
    </source>
</reference>
<evidence type="ECO:0000256" key="1">
    <source>
        <dbReference type="ARBA" id="ARBA00004651"/>
    </source>
</evidence>
<dbReference type="GO" id="GO:0005886">
    <property type="term" value="C:plasma membrane"/>
    <property type="evidence" value="ECO:0007669"/>
    <property type="project" value="UniProtKB-SubCell"/>
</dbReference>
<keyword evidence="3 6" id="KW-0812">Transmembrane</keyword>
<gene>
    <name evidence="7" type="ORF">GCM10007067_02880</name>
</gene>
<protein>
    <submittedName>
        <fullName evidence="7">Membrane protein</fullName>
    </submittedName>
</protein>
<feature type="transmembrane region" description="Helical" evidence="6">
    <location>
        <begin position="6"/>
        <end position="29"/>
    </location>
</feature>
<dbReference type="AlphaFoldDB" id="A0A918STZ2"/>
<dbReference type="EMBL" id="BMYD01000001">
    <property type="protein sequence ID" value="GHA70216.1"/>
    <property type="molecule type" value="Genomic_DNA"/>
</dbReference>
<feature type="transmembrane region" description="Helical" evidence="6">
    <location>
        <begin position="41"/>
        <end position="63"/>
    </location>
</feature>
<reference evidence="7" key="1">
    <citation type="journal article" date="2014" name="Int. J. Syst. Evol. Microbiol.">
        <title>Complete genome sequence of Corynebacterium casei LMG S-19264T (=DSM 44701T), isolated from a smear-ripened cheese.</title>
        <authorList>
            <consortium name="US DOE Joint Genome Institute (JGI-PGF)"/>
            <person name="Walter F."/>
            <person name="Albersmeier A."/>
            <person name="Kalinowski J."/>
            <person name="Ruckert C."/>
        </authorList>
    </citation>
    <scope>NUCLEOTIDE SEQUENCE</scope>
    <source>
        <strain evidence="7">KCTC 23077</strain>
    </source>
</reference>
<keyword evidence="4 6" id="KW-1133">Transmembrane helix</keyword>
<dbReference type="Pfam" id="PF09678">
    <property type="entry name" value="Caa3_CtaG"/>
    <property type="match status" value="1"/>
</dbReference>
<evidence type="ECO:0000256" key="4">
    <source>
        <dbReference type="ARBA" id="ARBA00022989"/>
    </source>
</evidence>
<evidence type="ECO:0000256" key="3">
    <source>
        <dbReference type="ARBA" id="ARBA00022692"/>
    </source>
</evidence>
<dbReference type="InterPro" id="IPR019108">
    <property type="entry name" value="Caa3_assmbl_CtaG-rel"/>
</dbReference>
<feature type="transmembrane region" description="Helical" evidence="6">
    <location>
        <begin position="181"/>
        <end position="204"/>
    </location>
</feature>
<accession>A0A918STZ2</accession>
<evidence type="ECO:0000256" key="6">
    <source>
        <dbReference type="SAM" id="Phobius"/>
    </source>
</evidence>
<proteinExistence type="predicted"/>
<organism evidence="7 8">
    <name type="scientific">Cognatilysobacter bugurensis</name>
    <dbReference type="NCBI Taxonomy" id="543356"/>
    <lineage>
        <taxon>Bacteria</taxon>
        <taxon>Pseudomonadati</taxon>
        <taxon>Pseudomonadota</taxon>
        <taxon>Gammaproteobacteria</taxon>
        <taxon>Lysobacterales</taxon>
        <taxon>Lysobacteraceae</taxon>
        <taxon>Cognatilysobacter</taxon>
    </lineage>
</organism>
<evidence type="ECO:0000313" key="7">
    <source>
        <dbReference type="EMBL" id="GHA70216.1"/>
    </source>
</evidence>
<feature type="transmembrane region" description="Helical" evidence="6">
    <location>
        <begin position="117"/>
        <end position="136"/>
    </location>
</feature>
<feature type="transmembrane region" description="Helical" evidence="6">
    <location>
        <begin position="75"/>
        <end position="96"/>
    </location>
</feature>
<comment type="caution">
    <text evidence="7">The sequence shown here is derived from an EMBL/GenBank/DDBJ whole genome shotgun (WGS) entry which is preliminary data.</text>
</comment>
<dbReference type="Proteomes" id="UP000646426">
    <property type="component" value="Unassembled WGS sequence"/>
</dbReference>
<keyword evidence="2" id="KW-1003">Cell membrane</keyword>
<sequence length="262" mass="28418">MQHSPAVVPTALALVWALIALVLGSYVAAARRHPRWSPWRTLSFVGGGALLLVALSSSVVHWAHADLRGHMFQHLLLGMFAPLLFVMAAPVTLFLASVGPRTARRTVRVLHSRPVRVLSHPIAALLLNVGGMVLLYSTQLFVLSRSSAWLHVLVHYHFLAAGYLFAWSIAGPDPAPGRPSVRYRAVVLFVAIAVHSTLGKLMYVHGWPQGAGVARSELEAAAQWMYYGGDLAEMLLIAALGAVWYAERGRSLASARTEATSH</sequence>
<evidence type="ECO:0000313" key="8">
    <source>
        <dbReference type="Proteomes" id="UP000646426"/>
    </source>
</evidence>
<feature type="transmembrane region" description="Helical" evidence="6">
    <location>
        <begin position="224"/>
        <end position="246"/>
    </location>
</feature>
<dbReference type="RefSeq" id="WP_229792259.1">
    <property type="nucleotide sequence ID" value="NZ_BMYD01000001.1"/>
</dbReference>
<keyword evidence="8" id="KW-1185">Reference proteome</keyword>
<evidence type="ECO:0000256" key="2">
    <source>
        <dbReference type="ARBA" id="ARBA00022475"/>
    </source>
</evidence>